<proteinExistence type="inferred from homology"/>
<dbReference type="InterPro" id="IPR000914">
    <property type="entry name" value="SBP_5_dom"/>
</dbReference>
<comment type="similarity">
    <text evidence="1">Belongs to the bacterial solute-binding protein 5 family.</text>
</comment>
<organism evidence="6 7">
    <name type="scientific">Aquisalimonas asiatica</name>
    <dbReference type="NCBI Taxonomy" id="406100"/>
    <lineage>
        <taxon>Bacteria</taxon>
        <taxon>Pseudomonadati</taxon>
        <taxon>Pseudomonadota</taxon>
        <taxon>Gammaproteobacteria</taxon>
        <taxon>Chromatiales</taxon>
        <taxon>Ectothiorhodospiraceae</taxon>
        <taxon>Aquisalimonas</taxon>
    </lineage>
</organism>
<dbReference type="OrthoDB" id="48849at2"/>
<keyword evidence="3" id="KW-0732">Signal</keyword>
<feature type="domain" description="Solute-binding protein family 5" evidence="5">
    <location>
        <begin position="50"/>
        <end position="277"/>
    </location>
</feature>
<evidence type="ECO:0000256" key="1">
    <source>
        <dbReference type="ARBA" id="ARBA00005695"/>
    </source>
</evidence>
<accession>A0A1H8V788</accession>
<dbReference type="GO" id="GO:1904680">
    <property type="term" value="F:peptide transmembrane transporter activity"/>
    <property type="evidence" value="ECO:0007669"/>
    <property type="project" value="TreeGrafter"/>
</dbReference>
<feature type="region of interest" description="Disordered" evidence="4">
    <location>
        <begin position="26"/>
        <end position="46"/>
    </location>
</feature>
<evidence type="ECO:0000259" key="5">
    <source>
        <dbReference type="Pfam" id="PF00496"/>
    </source>
</evidence>
<evidence type="ECO:0000256" key="2">
    <source>
        <dbReference type="ARBA" id="ARBA00022448"/>
    </source>
</evidence>
<sequence>MRKLLFLLAAGLLVVILAFRFGGGSPSDPPAGDVSGESDGDPGDRRGALVDEVVFSQESDVGKVAGLIEGGSHHVFAQGVTNNTVFNRLRDSSRADYEQAYGTSGELTLNPAGPELDTGELNPFAVREIREAMNWLINRRHIAEEIYGGLAVPRTLPINTAFPDYARLADTARALELEYGYDPERAREVIREEMEALGATLERGRWMYDGRPVRLIVLIRSEDARTRVGDYVANLLEDEGFRVERQYRTAEEASRIWIGGDPAAGRWHAYTGSWVSPVISRDVSDNLSFYYTPRGRPEPLWQAYDPDPELDEIAERLQRRDYGSSEERRELMARGMELAMRDSARIWLVDQVNAIPRAENVELAADLAGGIAGSRLWPYTLRFRDRIGGRAVFAAPSLLTEPWNPVAGSNWLFDTMIIRALGDSPLLPDPFTGLYWPQRIASAEVTVQEGVPVERTHDWLSLEFAEEIQVPDDALIDWDGEASRFITVGEKHEDGVTARTRTRVVYEDDYLERRWHDGTQVSMADVVLPWVLNFARADEASSLFDPSHMPSFEVFQRHFRGWRIVATDPLEIEIYSDQIFPDAESIVAQRTPSAQPWHTLALGILAERSGELAFSSNKADRMEVDWMSLIAGPSLGVLRRGLETASEVGFVPYANVLTEHLRDGEPEARYAALADWYAERNHFWVGDGPFYLHAVYPVERTVVLRRYEDFPDRADKWLRFTRPRIPEVVMDGPMTVTPDDDSVRFPVHITYDGEPYEAEAIEQVQYLLFDGDGQLRHRGEAERGDDGGWHVDLSREELAELGFGANSLEVAITSRDVALPAFASHAFATVPAGTQLLEDDL</sequence>
<dbReference type="GO" id="GO:0015833">
    <property type="term" value="P:peptide transport"/>
    <property type="evidence" value="ECO:0007669"/>
    <property type="project" value="TreeGrafter"/>
</dbReference>
<dbReference type="Proteomes" id="UP000199657">
    <property type="component" value="Unassembled WGS sequence"/>
</dbReference>
<keyword evidence="2" id="KW-0813">Transport</keyword>
<name>A0A1H8V788_9GAMM</name>
<reference evidence="6 7" key="1">
    <citation type="submission" date="2016-10" db="EMBL/GenBank/DDBJ databases">
        <authorList>
            <person name="de Groot N.N."/>
        </authorList>
    </citation>
    <scope>NUCLEOTIDE SEQUENCE [LARGE SCALE GENOMIC DNA]</scope>
    <source>
        <strain evidence="6 7">CGMCC 1.6291</strain>
    </source>
</reference>
<protein>
    <submittedName>
        <fullName evidence="6">Peptide/nickel transport system substrate-binding protein</fullName>
    </submittedName>
</protein>
<dbReference type="Gene3D" id="3.10.105.10">
    <property type="entry name" value="Dipeptide-binding Protein, Domain 3"/>
    <property type="match status" value="1"/>
</dbReference>
<evidence type="ECO:0000256" key="4">
    <source>
        <dbReference type="SAM" id="MobiDB-lite"/>
    </source>
</evidence>
<dbReference type="Pfam" id="PF00496">
    <property type="entry name" value="SBP_bac_5"/>
    <property type="match status" value="1"/>
</dbReference>
<dbReference type="PANTHER" id="PTHR30290">
    <property type="entry name" value="PERIPLASMIC BINDING COMPONENT OF ABC TRANSPORTER"/>
    <property type="match status" value="1"/>
</dbReference>
<evidence type="ECO:0000313" key="6">
    <source>
        <dbReference type="EMBL" id="SEP11295.1"/>
    </source>
</evidence>
<dbReference type="InterPro" id="IPR039424">
    <property type="entry name" value="SBP_5"/>
</dbReference>
<keyword evidence="7" id="KW-1185">Reference proteome</keyword>
<dbReference type="EMBL" id="FOEG01000010">
    <property type="protein sequence ID" value="SEP11295.1"/>
    <property type="molecule type" value="Genomic_DNA"/>
</dbReference>
<dbReference type="AlphaFoldDB" id="A0A1H8V788"/>
<evidence type="ECO:0000256" key="3">
    <source>
        <dbReference type="ARBA" id="ARBA00022729"/>
    </source>
</evidence>
<dbReference type="Gene3D" id="3.40.190.10">
    <property type="entry name" value="Periplasmic binding protein-like II"/>
    <property type="match status" value="1"/>
</dbReference>
<dbReference type="PANTHER" id="PTHR30290:SF9">
    <property type="entry name" value="OLIGOPEPTIDE-BINDING PROTEIN APPA"/>
    <property type="match status" value="1"/>
</dbReference>
<dbReference type="RefSeq" id="WP_091645722.1">
    <property type="nucleotide sequence ID" value="NZ_FOEG01000010.1"/>
</dbReference>
<dbReference type="SUPFAM" id="SSF53850">
    <property type="entry name" value="Periplasmic binding protein-like II"/>
    <property type="match status" value="2"/>
</dbReference>
<dbReference type="STRING" id="406100.SAMN04488052_11062"/>
<evidence type="ECO:0000313" key="7">
    <source>
        <dbReference type="Proteomes" id="UP000199657"/>
    </source>
</evidence>
<gene>
    <name evidence="6" type="ORF">SAMN04488052_11062</name>
</gene>